<evidence type="ECO:0000259" key="6">
    <source>
        <dbReference type="PROSITE" id="PS50956"/>
    </source>
</evidence>
<dbReference type="PROSITE" id="PS50956">
    <property type="entry name" value="HTH_ASNC_2"/>
    <property type="match status" value="1"/>
</dbReference>
<evidence type="ECO:0000256" key="1">
    <source>
        <dbReference type="ARBA" id="ARBA00023015"/>
    </source>
</evidence>
<dbReference type="PANTHER" id="PTHR30154">
    <property type="entry name" value="LEUCINE-RESPONSIVE REGULATORY PROTEIN"/>
    <property type="match status" value="1"/>
</dbReference>
<dbReference type="InterPro" id="IPR019887">
    <property type="entry name" value="Tscrpt_reg_AsnC/Lrp_C"/>
</dbReference>
<protein>
    <recommendedName>
        <fullName evidence="5">Leucine-responsive regulatory protein</fullName>
    </recommendedName>
</protein>
<dbReference type="SUPFAM" id="SSF46785">
    <property type="entry name" value="Winged helix' DNA-binding domain"/>
    <property type="match status" value="1"/>
</dbReference>
<dbReference type="InterPro" id="IPR011008">
    <property type="entry name" value="Dimeric_a/b-barrel"/>
</dbReference>
<reference evidence="7 8" key="1">
    <citation type="submission" date="2017-08" db="EMBL/GenBank/DDBJ databases">
        <title>Complete genome of Colwellia sp. NB097-1, a psychrophile bacterium ioslated from Bering Sea.</title>
        <authorList>
            <person name="Chen X."/>
        </authorList>
    </citation>
    <scope>NUCLEOTIDE SEQUENCE [LARGE SCALE GENOMIC DNA]</scope>
    <source>
        <strain evidence="7 8">NB097-1</strain>
    </source>
</reference>
<dbReference type="Gene3D" id="3.30.70.920">
    <property type="match status" value="1"/>
</dbReference>
<organism evidence="7 8">
    <name type="scientific">Cognaticolwellia beringensis</name>
    <dbReference type="NCBI Taxonomy" id="1967665"/>
    <lineage>
        <taxon>Bacteria</taxon>
        <taxon>Pseudomonadati</taxon>
        <taxon>Pseudomonadota</taxon>
        <taxon>Gammaproteobacteria</taxon>
        <taxon>Alteromonadales</taxon>
        <taxon>Colwelliaceae</taxon>
        <taxon>Cognaticolwellia</taxon>
    </lineage>
</organism>
<dbReference type="InterPro" id="IPR036390">
    <property type="entry name" value="WH_DNA-bd_sf"/>
</dbReference>
<dbReference type="SMART" id="SM00344">
    <property type="entry name" value="HTH_ASNC"/>
    <property type="match status" value="1"/>
</dbReference>
<keyword evidence="2" id="KW-0238">DNA-binding</keyword>
<dbReference type="OrthoDB" id="166264at2"/>
<proteinExistence type="predicted"/>
<dbReference type="GO" id="GO:0005829">
    <property type="term" value="C:cytosol"/>
    <property type="evidence" value="ECO:0007669"/>
    <property type="project" value="TreeGrafter"/>
</dbReference>
<feature type="domain" description="HTH asnC-type" evidence="6">
    <location>
        <begin position="9"/>
        <end position="72"/>
    </location>
</feature>
<evidence type="ECO:0000256" key="5">
    <source>
        <dbReference type="ARBA" id="ARBA00039227"/>
    </source>
</evidence>
<dbReference type="Pfam" id="PF01037">
    <property type="entry name" value="AsnC_trans_reg"/>
    <property type="match status" value="1"/>
</dbReference>
<dbReference type="InterPro" id="IPR000485">
    <property type="entry name" value="AsnC-type_HTH_dom"/>
</dbReference>
<dbReference type="GO" id="GO:0043565">
    <property type="term" value="F:sequence-specific DNA binding"/>
    <property type="evidence" value="ECO:0007669"/>
    <property type="project" value="InterPro"/>
</dbReference>
<keyword evidence="3" id="KW-0010">Activator</keyword>
<dbReference type="CDD" id="cd00090">
    <property type="entry name" value="HTH_ARSR"/>
    <property type="match status" value="1"/>
</dbReference>
<dbReference type="Gene3D" id="1.10.10.10">
    <property type="entry name" value="Winged helix-like DNA-binding domain superfamily/Winged helix DNA-binding domain"/>
    <property type="match status" value="1"/>
</dbReference>
<name>A0A222G327_9GAMM</name>
<keyword evidence="8" id="KW-1185">Reference proteome</keyword>
<evidence type="ECO:0000256" key="4">
    <source>
        <dbReference type="ARBA" id="ARBA00023163"/>
    </source>
</evidence>
<evidence type="ECO:0000256" key="2">
    <source>
        <dbReference type="ARBA" id="ARBA00023125"/>
    </source>
</evidence>
<dbReference type="InterPro" id="IPR011991">
    <property type="entry name" value="ArsR-like_HTH"/>
</dbReference>
<keyword evidence="1" id="KW-0805">Transcription regulation</keyword>
<gene>
    <name evidence="7" type="ORF">B5D82_00235</name>
</gene>
<dbReference type="RefSeq" id="WP_081148241.1">
    <property type="nucleotide sequence ID" value="NZ_CP020465.1"/>
</dbReference>
<dbReference type="GO" id="GO:0006355">
    <property type="term" value="P:regulation of DNA-templated transcription"/>
    <property type="evidence" value="ECO:0007669"/>
    <property type="project" value="UniProtKB-ARBA"/>
</dbReference>
<evidence type="ECO:0000313" key="7">
    <source>
        <dbReference type="EMBL" id="ASP46337.1"/>
    </source>
</evidence>
<evidence type="ECO:0000313" key="8">
    <source>
        <dbReference type="Proteomes" id="UP000202259"/>
    </source>
</evidence>
<dbReference type="Proteomes" id="UP000202259">
    <property type="component" value="Chromosome"/>
</dbReference>
<dbReference type="SUPFAM" id="SSF54909">
    <property type="entry name" value="Dimeric alpha+beta barrel"/>
    <property type="match status" value="1"/>
</dbReference>
<dbReference type="AlphaFoldDB" id="A0A222G327"/>
<accession>A0A222G327</accession>
<dbReference type="EMBL" id="CP020465">
    <property type="protein sequence ID" value="ASP46337.1"/>
    <property type="molecule type" value="Genomic_DNA"/>
</dbReference>
<dbReference type="PRINTS" id="PR00033">
    <property type="entry name" value="HTHASNC"/>
</dbReference>
<sequence>MTNSKPRTLDRIDLTILDILQKNGRISNNTLAQHVNLSASPCLERVKRLEQEGYIERYGAFLNASKLKCGMTAFIQVTLDRTTADIFNKFRAQVIEIKEVAECHMVVGGFDYLLKLRFENMDAYRVLLGNIVELPGVSQTHTYVVMEHVKRHSGIPIFDDQMQ</sequence>
<dbReference type="KEGG" id="cber:B5D82_00235"/>
<dbReference type="InterPro" id="IPR019888">
    <property type="entry name" value="Tscrpt_reg_AsnC-like"/>
</dbReference>
<dbReference type="PANTHER" id="PTHR30154:SF0">
    <property type="entry name" value="LEUCINE-RESPONSIVE REGULATORY PROTEIN"/>
    <property type="match status" value="1"/>
</dbReference>
<dbReference type="GO" id="GO:0043200">
    <property type="term" value="P:response to amino acid"/>
    <property type="evidence" value="ECO:0007669"/>
    <property type="project" value="TreeGrafter"/>
</dbReference>
<dbReference type="InterPro" id="IPR036388">
    <property type="entry name" value="WH-like_DNA-bd_sf"/>
</dbReference>
<dbReference type="Pfam" id="PF13412">
    <property type="entry name" value="HTH_24"/>
    <property type="match status" value="1"/>
</dbReference>
<keyword evidence="4" id="KW-0804">Transcription</keyword>
<evidence type="ECO:0000256" key="3">
    <source>
        <dbReference type="ARBA" id="ARBA00023159"/>
    </source>
</evidence>